<keyword evidence="6" id="KW-1185">Reference proteome</keyword>
<evidence type="ECO:0000259" key="4">
    <source>
        <dbReference type="Pfam" id="PF11611"/>
    </source>
</evidence>
<feature type="region of interest" description="Disordered" evidence="2">
    <location>
        <begin position="61"/>
        <end position="102"/>
    </location>
</feature>
<protein>
    <submittedName>
        <fullName evidence="5">DUF4352 domain-containing protein</fullName>
    </submittedName>
</protein>
<feature type="signal peptide" evidence="3">
    <location>
        <begin position="1"/>
        <end position="21"/>
    </location>
</feature>
<dbReference type="InterPro" id="IPR029051">
    <property type="entry name" value="DUF4352"/>
</dbReference>
<accession>A0ABR7I6M0</accession>
<name>A0ABR7I6M0_9FIRM</name>
<dbReference type="Pfam" id="PF11611">
    <property type="entry name" value="DUF4352"/>
    <property type="match status" value="1"/>
</dbReference>
<feature type="compositionally biased region" description="Polar residues" evidence="2">
    <location>
        <begin position="84"/>
        <end position="96"/>
    </location>
</feature>
<keyword evidence="1 3" id="KW-0732">Signal</keyword>
<feature type="compositionally biased region" description="Acidic residues" evidence="2">
    <location>
        <begin position="63"/>
        <end position="83"/>
    </location>
</feature>
<evidence type="ECO:0000256" key="3">
    <source>
        <dbReference type="SAM" id="SignalP"/>
    </source>
</evidence>
<evidence type="ECO:0000256" key="2">
    <source>
        <dbReference type="SAM" id="MobiDB-lite"/>
    </source>
</evidence>
<feature type="domain" description="DUF4352" evidence="4">
    <location>
        <begin position="118"/>
        <end position="220"/>
    </location>
</feature>
<reference evidence="5 6" key="1">
    <citation type="submission" date="2020-08" db="EMBL/GenBank/DDBJ databases">
        <title>Genome public.</title>
        <authorList>
            <person name="Liu C."/>
            <person name="Sun Q."/>
        </authorList>
    </citation>
    <scope>NUCLEOTIDE SEQUENCE [LARGE SCALE GENOMIC DNA]</scope>
    <source>
        <strain evidence="5 6">BX0805</strain>
    </source>
</reference>
<gene>
    <name evidence="5" type="ORF">H8Z76_00880</name>
</gene>
<dbReference type="EMBL" id="JACOQH010000001">
    <property type="protein sequence ID" value="MBC5752591.1"/>
    <property type="molecule type" value="Genomic_DNA"/>
</dbReference>
<dbReference type="PROSITE" id="PS51257">
    <property type="entry name" value="PROKAR_LIPOPROTEIN"/>
    <property type="match status" value="1"/>
</dbReference>
<organism evidence="5 6">
    <name type="scientific">Roseburia yibonii</name>
    <dbReference type="NCBI Taxonomy" id="2763063"/>
    <lineage>
        <taxon>Bacteria</taxon>
        <taxon>Bacillati</taxon>
        <taxon>Bacillota</taxon>
        <taxon>Clostridia</taxon>
        <taxon>Lachnospirales</taxon>
        <taxon>Lachnospiraceae</taxon>
        <taxon>Roseburia</taxon>
    </lineage>
</organism>
<sequence>MKKLRAKLGMGLLFSALVLTTGCGEKAIQLTDEEEGLIVDYTAHVVSKFNTRQPDGLVYVDTSQEEEESEEPVETGAEEETTEQDAVSQMEQNDGQAQEEAQPVSMTLTEALQIAGVDAQVTSTELRPSYEEGDYYAMDASAGKTFLVVHVTLSNQTAEDISVDLLSGQPQFGAEVNGAGAVSAEMTVLSNDLATYQGTLAAGSSVDTALLFQVPADGVTQVDTLTLDLTWNGNSYTIPCL</sequence>
<dbReference type="Proteomes" id="UP000621540">
    <property type="component" value="Unassembled WGS sequence"/>
</dbReference>
<evidence type="ECO:0000313" key="6">
    <source>
        <dbReference type="Proteomes" id="UP000621540"/>
    </source>
</evidence>
<feature type="chain" id="PRO_5045284210" evidence="3">
    <location>
        <begin position="22"/>
        <end position="241"/>
    </location>
</feature>
<dbReference type="RefSeq" id="WP_186981371.1">
    <property type="nucleotide sequence ID" value="NZ_JACOQH010000001.1"/>
</dbReference>
<evidence type="ECO:0000256" key="1">
    <source>
        <dbReference type="ARBA" id="ARBA00022729"/>
    </source>
</evidence>
<dbReference type="InterPro" id="IPR029050">
    <property type="entry name" value="Immunoprotect_excell_Ig-like"/>
</dbReference>
<comment type="caution">
    <text evidence="5">The sequence shown here is derived from an EMBL/GenBank/DDBJ whole genome shotgun (WGS) entry which is preliminary data.</text>
</comment>
<dbReference type="Gene3D" id="2.60.40.1240">
    <property type="match status" value="1"/>
</dbReference>
<proteinExistence type="predicted"/>
<evidence type="ECO:0000313" key="5">
    <source>
        <dbReference type="EMBL" id="MBC5752591.1"/>
    </source>
</evidence>